<protein>
    <submittedName>
        <fullName evidence="2">Uncharacterized protein</fullName>
    </submittedName>
</protein>
<evidence type="ECO:0000313" key="3">
    <source>
        <dbReference type="Proteomes" id="UP000276133"/>
    </source>
</evidence>
<gene>
    <name evidence="2" type="ORF">BpHYR1_033229</name>
</gene>
<sequence length="137" mass="16093">MIEEGTAIEDNHDSSTTTSIVRRQTQDEDDDTDNDTEESTNRLRDESKIYDIFKNYDSLNECLEELDICSNCDKRLFILYHSTSLEVTVYIQDVEHNDEETNTKIQEKTKEKIFLDYCIKFNFPPRAPGTWRPDPDV</sequence>
<comment type="caution">
    <text evidence="2">The sequence shown here is derived from an EMBL/GenBank/DDBJ whole genome shotgun (WGS) entry which is preliminary data.</text>
</comment>
<reference evidence="2 3" key="1">
    <citation type="journal article" date="2018" name="Sci. Rep.">
        <title>Genomic signatures of local adaptation to the degree of environmental predictability in rotifers.</title>
        <authorList>
            <person name="Franch-Gras L."/>
            <person name="Hahn C."/>
            <person name="Garcia-Roger E.M."/>
            <person name="Carmona M.J."/>
            <person name="Serra M."/>
            <person name="Gomez A."/>
        </authorList>
    </citation>
    <scope>NUCLEOTIDE SEQUENCE [LARGE SCALE GENOMIC DNA]</scope>
    <source>
        <strain evidence="2">HYR1</strain>
    </source>
</reference>
<evidence type="ECO:0000256" key="1">
    <source>
        <dbReference type="SAM" id="MobiDB-lite"/>
    </source>
</evidence>
<accession>A0A3M7PBS8</accession>
<keyword evidence="3" id="KW-1185">Reference proteome</keyword>
<dbReference type="Proteomes" id="UP000276133">
    <property type="component" value="Unassembled WGS sequence"/>
</dbReference>
<dbReference type="EMBL" id="REGN01012069">
    <property type="protein sequence ID" value="RMZ96571.1"/>
    <property type="molecule type" value="Genomic_DNA"/>
</dbReference>
<proteinExistence type="predicted"/>
<evidence type="ECO:0000313" key="2">
    <source>
        <dbReference type="EMBL" id="RMZ96571.1"/>
    </source>
</evidence>
<feature type="compositionally biased region" description="Acidic residues" evidence="1">
    <location>
        <begin position="27"/>
        <end position="38"/>
    </location>
</feature>
<feature type="compositionally biased region" description="Polar residues" evidence="1">
    <location>
        <begin position="14"/>
        <end position="23"/>
    </location>
</feature>
<feature type="region of interest" description="Disordered" evidence="1">
    <location>
        <begin position="1"/>
        <end position="43"/>
    </location>
</feature>
<organism evidence="2 3">
    <name type="scientific">Brachionus plicatilis</name>
    <name type="common">Marine rotifer</name>
    <name type="synonym">Brachionus muelleri</name>
    <dbReference type="NCBI Taxonomy" id="10195"/>
    <lineage>
        <taxon>Eukaryota</taxon>
        <taxon>Metazoa</taxon>
        <taxon>Spiralia</taxon>
        <taxon>Gnathifera</taxon>
        <taxon>Rotifera</taxon>
        <taxon>Eurotatoria</taxon>
        <taxon>Monogononta</taxon>
        <taxon>Pseudotrocha</taxon>
        <taxon>Ploima</taxon>
        <taxon>Brachionidae</taxon>
        <taxon>Brachionus</taxon>
    </lineage>
</organism>
<dbReference type="AlphaFoldDB" id="A0A3M7PBS8"/>
<name>A0A3M7PBS8_BRAPC</name>